<dbReference type="InterPro" id="IPR010611">
    <property type="entry name" value="3D_dom"/>
</dbReference>
<dbReference type="InterPro" id="IPR036908">
    <property type="entry name" value="RlpA-like_sf"/>
</dbReference>
<dbReference type="GO" id="GO:0004553">
    <property type="term" value="F:hydrolase activity, hydrolyzing O-glycosyl compounds"/>
    <property type="evidence" value="ECO:0007669"/>
    <property type="project" value="InterPro"/>
</dbReference>
<feature type="domain" description="Peptidoglycan hydrolase PcsB coiled-coil" evidence="5">
    <location>
        <begin position="104"/>
        <end position="177"/>
    </location>
</feature>
<evidence type="ECO:0000256" key="1">
    <source>
        <dbReference type="ARBA" id="ARBA00022729"/>
    </source>
</evidence>
<feature type="domain" description="3D" evidence="4">
    <location>
        <begin position="313"/>
        <end position="372"/>
    </location>
</feature>
<dbReference type="InterPro" id="IPR059180">
    <property type="entry name" value="3D_YorM"/>
</dbReference>
<evidence type="ECO:0000313" key="6">
    <source>
        <dbReference type="EMBL" id="PKR85021.1"/>
    </source>
</evidence>
<dbReference type="Pfam" id="PF24568">
    <property type="entry name" value="CC_PcsB"/>
    <property type="match status" value="1"/>
</dbReference>
<dbReference type="CDD" id="cd14667">
    <property type="entry name" value="3D_containing_proteins"/>
    <property type="match status" value="1"/>
</dbReference>
<dbReference type="PANTHER" id="PTHR39160:SF6">
    <property type="entry name" value="CELL WALL-BINDING PROTEIN YOCH"/>
    <property type="match status" value="1"/>
</dbReference>
<feature type="coiled-coil region" evidence="2">
    <location>
        <begin position="34"/>
        <end position="117"/>
    </location>
</feature>
<keyword evidence="7" id="KW-1185">Reference proteome</keyword>
<feature type="signal peptide" evidence="3">
    <location>
        <begin position="1"/>
        <end position="27"/>
    </location>
</feature>
<sequence>MQKIKRSIVVFATAALCFSATEIGANAQSNTDSLHNMQKNLQTNQQAISEKEKEQQAVNEELNNVKSEWESLQSLIQKNKEEISTIEDKIKSVNKIIEEKKEEIVQLEDQVLARKDIIKKRLVAFQKRGRMNFVLDALLNAESFDDLVNRISAISTLLSADSEILDQQKQDLKKIENDKKEIAKKEEELVSERKKLAASQENLQTKLASKQEMITVLQEKYKHINQDLLQAKKTKSSIESQINTIQENIRKERAAAKARALDEQRTIESTPQAPSENGTEIYMNATAYSYQDTKGHITTLGYDIRKNPNMKLIAVDPKVVPLGSKVWVEGYGIAIAGDTGGAIHGHRIDILMPSHKAAISFGRRTVKIKILN</sequence>
<name>A0A2N3LK71_9BACI</name>
<dbReference type="Proteomes" id="UP000233440">
    <property type="component" value="Unassembled WGS sequence"/>
</dbReference>
<evidence type="ECO:0000313" key="7">
    <source>
        <dbReference type="Proteomes" id="UP000233440"/>
    </source>
</evidence>
<evidence type="ECO:0000259" key="5">
    <source>
        <dbReference type="Pfam" id="PF24568"/>
    </source>
</evidence>
<dbReference type="InterPro" id="IPR057309">
    <property type="entry name" value="PcsB_CC"/>
</dbReference>
<dbReference type="PANTHER" id="PTHR39160">
    <property type="entry name" value="CELL WALL-BINDING PROTEIN YOCH"/>
    <property type="match status" value="1"/>
</dbReference>
<protein>
    <submittedName>
        <fullName evidence="6">Cell wall-binding protein</fullName>
    </submittedName>
</protein>
<dbReference type="GO" id="GO:0009254">
    <property type="term" value="P:peptidoglycan turnover"/>
    <property type="evidence" value="ECO:0007669"/>
    <property type="project" value="InterPro"/>
</dbReference>
<evidence type="ECO:0000256" key="2">
    <source>
        <dbReference type="SAM" id="Coils"/>
    </source>
</evidence>
<keyword evidence="1 3" id="KW-0732">Signal</keyword>
<dbReference type="SUPFAM" id="SSF50685">
    <property type="entry name" value="Barwin-like endoglucanases"/>
    <property type="match status" value="1"/>
</dbReference>
<feature type="coiled-coil region" evidence="2">
    <location>
        <begin position="158"/>
        <end position="255"/>
    </location>
</feature>
<keyword evidence="2" id="KW-0175">Coiled coil</keyword>
<dbReference type="InterPro" id="IPR051933">
    <property type="entry name" value="Resuscitation_pf_RpfB"/>
</dbReference>
<dbReference type="Gene3D" id="6.10.250.3150">
    <property type="match status" value="1"/>
</dbReference>
<dbReference type="EMBL" id="PIQO01000007">
    <property type="protein sequence ID" value="PKR85021.1"/>
    <property type="molecule type" value="Genomic_DNA"/>
</dbReference>
<feature type="chain" id="PRO_5014691037" evidence="3">
    <location>
        <begin position="28"/>
        <end position="372"/>
    </location>
</feature>
<proteinExistence type="predicted"/>
<dbReference type="RefSeq" id="WP_101354386.1">
    <property type="nucleotide sequence ID" value="NZ_PIQO01000007.1"/>
</dbReference>
<dbReference type="AlphaFoldDB" id="A0A2N3LK71"/>
<comment type="caution">
    <text evidence="6">The sequence shown here is derived from an EMBL/GenBank/DDBJ whole genome shotgun (WGS) entry which is preliminary data.</text>
</comment>
<dbReference type="Pfam" id="PF06725">
    <property type="entry name" value="3D"/>
    <property type="match status" value="1"/>
</dbReference>
<evidence type="ECO:0000259" key="4">
    <source>
        <dbReference type="Pfam" id="PF06725"/>
    </source>
</evidence>
<dbReference type="OrthoDB" id="9798935at2"/>
<reference evidence="6 7" key="1">
    <citation type="submission" date="2017-11" db="EMBL/GenBank/DDBJ databases">
        <title>Bacillus camelliae sp. nov., isolated from pu'er tea.</title>
        <authorList>
            <person name="Niu L."/>
        </authorList>
    </citation>
    <scope>NUCLEOTIDE SEQUENCE [LARGE SCALE GENOMIC DNA]</scope>
    <source>
        <strain evidence="6 7">7578-1</strain>
    </source>
</reference>
<organism evidence="6 7">
    <name type="scientific">Heyndrickxia camelliae</name>
    <dbReference type="NCBI Taxonomy" id="1707093"/>
    <lineage>
        <taxon>Bacteria</taxon>
        <taxon>Bacillati</taxon>
        <taxon>Bacillota</taxon>
        <taxon>Bacilli</taxon>
        <taxon>Bacillales</taxon>
        <taxon>Bacillaceae</taxon>
        <taxon>Heyndrickxia</taxon>
    </lineage>
</organism>
<dbReference type="GO" id="GO:0019867">
    <property type="term" value="C:outer membrane"/>
    <property type="evidence" value="ECO:0007669"/>
    <property type="project" value="InterPro"/>
</dbReference>
<accession>A0A2N3LK71</accession>
<evidence type="ECO:0000256" key="3">
    <source>
        <dbReference type="SAM" id="SignalP"/>
    </source>
</evidence>
<gene>
    <name evidence="6" type="ORF">CWO92_11710</name>
</gene>